<evidence type="ECO:0000313" key="2">
    <source>
        <dbReference type="EMBL" id="MBN3286859.1"/>
    </source>
</evidence>
<keyword evidence="3" id="KW-1185">Reference proteome</keyword>
<evidence type="ECO:0000256" key="1">
    <source>
        <dbReference type="SAM" id="Coils"/>
    </source>
</evidence>
<proteinExistence type="predicted"/>
<dbReference type="EMBL" id="JAAWVQ010161208">
    <property type="protein sequence ID" value="MBN3286859.1"/>
    <property type="molecule type" value="Genomic_DNA"/>
</dbReference>
<accession>A0ABS2YK82</accession>
<gene>
    <name evidence="2" type="primary">Ssx2ipa</name>
    <name evidence="2" type="ORF">GTO93_0007223</name>
</gene>
<feature type="non-terminal residue" evidence="2">
    <location>
        <position position="1"/>
    </location>
</feature>
<evidence type="ECO:0000313" key="3">
    <source>
        <dbReference type="Proteomes" id="UP001166093"/>
    </source>
</evidence>
<keyword evidence="1" id="KW-0175">Coiled coil</keyword>
<reference evidence="2" key="1">
    <citation type="journal article" date="2021" name="Cell">
        <title>Tracing the genetic footprints of vertebrate landing in non-teleost ray-finned fishes.</title>
        <authorList>
            <person name="Bi X."/>
            <person name="Wang K."/>
            <person name="Yang L."/>
            <person name="Pan H."/>
            <person name="Jiang H."/>
            <person name="Wei Q."/>
            <person name="Fang M."/>
            <person name="Yu H."/>
            <person name="Zhu C."/>
            <person name="Cai Y."/>
            <person name="He Y."/>
            <person name="Gan X."/>
            <person name="Zeng H."/>
            <person name="Yu D."/>
            <person name="Zhu Y."/>
            <person name="Jiang H."/>
            <person name="Qiu Q."/>
            <person name="Yang H."/>
            <person name="Zhang Y.E."/>
            <person name="Wang W."/>
            <person name="Zhu M."/>
            <person name="He S."/>
            <person name="Zhang G."/>
        </authorList>
    </citation>
    <scope>NUCLEOTIDE SEQUENCE</scope>
    <source>
        <strain evidence="2">Pddl_001</strain>
    </source>
</reference>
<dbReference type="InterPro" id="IPR052300">
    <property type="entry name" value="Adhesion_Centrosome_assoc"/>
</dbReference>
<comment type="caution">
    <text evidence="2">The sequence shown here is derived from an EMBL/GenBank/DDBJ whole genome shotgun (WGS) entry which is preliminary data.</text>
</comment>
<feature type="non-terminal residue" evidence="2">
    <location>
        <position position="299"/>
    </location>
</feature>
<sequence length="299" mass="35240">MSSLGFPTISNGKIDLNLVSVLNMMYELLQLWRKSMCTVEDMENQQLKSEGEMYKVILDNYENWQKDLMMKNVELKKVLQQMKMEMVSILSTQKHGTKERIEDHLEQAVSDYEEDAGEHSGENISLELSCKDAWEQLTNSIRQQWRRLKSQMEKLDNKASLVQMGTLNEKDLISRDVHKEETEKLKLEIQQRSGNFENKLMLLCSLFLSVSTTSLFKCLLPKRGVKCFLSSCQPYGQQQLSYPCDDETGGLLCDYYLVEEKEQLKEEWRLFDEQRKNFERERRNFTEDAIRLEREVLLK</sequence>
<protein>
    <submittedName>
        <fullName evidence="2">ADIPA protein</fullName>
    </submittedName>
</protein>
<dbReference type="PANTHER" id="PTHR46507:SF4">
    <property type="entry name" value="SSX FAMILY MEMBER 2 INTERACTING PROTEIN"/>
    <property type="match status" value="1"/>
</dbReference>
<dbReference type="Proteomes" id="UP001166093">
    <property type="component" value="Unassembled WGS sequence"/>
</dbReference>
<name>A0ABS2YK82_POLSP</name>
<organism evidence="2 3">
    <name type="scientific">Polyodon spathula</name>
    <name type="common">North American paddlefish</name>
    <name type="synonym">Squalus spathula</name>
    <dbReference type="NCBI Taxonomy" id="7913"/>
    <lineage>
        <taxon>Eukaryota</taxon>
        <taxon>Metazoa</taxon>
        <taxon>Chordata</taxon>
        <taxon>Craniata</taxon>
        <taxon>Vertebrata</taxon>
        <taxon>Euteleostomi</taxon>
        <taxon>Actinopterygii</taxon>
        <taxon>Chondrostei</taxon>
        <taxon>Acipenseriformes</taxon>
        <taxon>Polyodontidae</taxon>
        <taxon>Polyodon</taxon>
    </lineage>
</organism>
<dbReference type="PANTHER" id="PTHR46507">
    <property type="entry name" value="AFADIN- AND ALPHA-ACTININ-BINDING PROTEIN"/>
    <property type="match status" value="1"/>
</dbReference>
<feature type="coiled-coil region" evidence="1">
    <location>
        <begin position="261"/>
        <end position="295"/>
    </location>
</feature>